<accession>A0ABT7FKE5</accession>
<keyword evidence="2" id="KW-1185">Reference proteome</keyword>
<organism evidence="1 2">
    <name type="scientific">Sedimentitalea xiamensis</name>
    <dbReference type="NCBI Taxonomy" id="3050037"/>
    <lineage>
        <taxon>Bacteria</taxon>
        <taxon>Pseudomonadati</taxon>
        <taxon>Pseudomonadota</taxon>
        <taxon>Alphaproteobacteria</taxon>
        <taxon>Rhodobacterales</taxon>
        <taxon>Paracoccaceae</taxon>
        <taxon>Sedimentitalea</taxon>
    </lineage>
</organism>
<evidence type="ECO:0000313" key="2">
    <source>
        <dbReference type="Proteomes" id="UP001227126"/>
    </source>
</evidence>
<name>A0ABT7FKE5_9RHOB</name>
<dbReference type="RefSeq" id="WP_284487532.1">
    <property type="nucleotide sequence ID" value="NZ_JASNJE010000043.1"/>
</dbReference>
<protein>
    <submittedName>
        <fullName evidence="1">Uncharacterized protein</fullName>
    </submittedName>
</protein>
<dbReference type="Proteomes" id="UP001227126">
    <property type="component" value="Unassembled WGS sequence"/>
</dbReference>
<sequence>MPDRAGTTAINAAFGLPAPETQRLGGSPRHHILRYVALEDIKVVEGVFFKDTLKSPDDLMVGDSYRFPALPDTRKHPVDERAVRQDGRAAPETHLAVLMSDTGILTHARVVLTRRQGASLAIVDPVQDGSAHVLIALEPLCPEISGPAPALSARS</sequence>
<reference evidence="1 2" key="1">
    <citation type="submission" date="2023-05" db="EMBL/GenBank/DDBJ databases">
        <title>Sedimentitalea sp. nov. JM2-8.</title>
        <authorList>
            <person name="Huang J."/>
        </authorList>
    </citation>
    <scope>NUCLEOTIDE SEQUENCE [LARGE SCALE GENOMIC DNA]</scope>
    <source>
        <strain evidence="1 2">JM2-8</strain>
    </source>
</reference>
<gene>
    <name evidence="1" type="ORF">QO034_21315</name>
</gene>
<evidence type="ECO:0000313" key="1">
    <source>
        <dbReference type="EMBL" id="MDK3075610.1"/>
    </source>
</evidence>
<comment type="caution">
    <text evidence="1">The sequence shown here is derived from an EMBL/GenBank/DDBJ whole genome shotgun (WGS) entry which is preliminary data.</text>
</comment>
<dbReference type="EMBL" id="JASNJE010000043">
    <property type="protein sequence ID" value="MDK3075610.1"/>
    <property type="molecule type" value="Genomic_DNA"/>
</dbReference>
<proteinExistence type="predicted"/>